<name>A0A0M8ZXX1_9HYME</name>
<dbReference type="OrthoDB" id="10053061at2759"/>
<dbReference type="GO" id="GO:0008526">
    <property type="term" value="F:phosphatidylinositol transfer activity"/>
    <property type="evidence" value="ECO:0007669"/>
    <property type="project" value="TreeGrafter"/>
</dbReference>
<dbReference type="STRING" id="166423.A0A0M8ZXX1"/>
<evidence type="ECO:0000256" key="5">
    <source>
        <dbReference type="ARBA" id="ARBA00068698"/>
    </source>
</evidence>
<dbReference type="PANTHER" id="PTHR10658:SF54">
    <property type="entry name" value="CYTOPLASMIC PHOSPHATIDYLINOSITOL TRANSFER PROTEIN 1"/>
    <property type="match status" value="1"/>
</dbReference>
<dbReference type="GO" id="GO:0005634">
    <property type="term" value="C:nucleus"/>
    <property type="evidence" value="ECO:0007669"/>
    <property type="project" value="UniProtKB-ARBA"/>
</dbReference>
<reference evidence="9 10" key="1">
    <citation type="submission" date="2015-07" db="EMBL/GenBank/DDBJ databases">
        <title>The genome of Melipona quadrifasciata.</title>
        <authorList>
            <person name="Pan H."/>
            <person name="Kapheim K."/>
        </authorList>
    </citation>
    <scope>NUCLEOTIDE SEQUENCE [LARGE SCALE GENOMIC DNA]</scope>
    <source>
        <strain evidence="9">0111107301</strain>
        <tissue evidence="9">Whole body</tissue>
    </source>
</reference>
<keyword evidence="1" id="KW-0813">Transport</keyword>
<keyword evidence="2" id="KW-0445">Lipid transport</keyword>
<dbReference type="GO" id="GO:0005737">
    <property type="term" value="C:cytoplasm"/>
    <property type="evidence" value="ECO:0007669"/>
    <property type="project" value="UniProtKB-ARBA"/>
</dbReference>
<accession>A0A0M8ZXX1</accession>
<dbReference type="SUPFAM" id="SSF55961">
    <property type="entry name" value="Bet v1-like"/>
    <property type="match status" value="1"/>
</dbReference>
<gene>
    <name evidence="9" type="ORF">WN51_14416</name>
</gene>
<dbReference type="PANTHER" id="PTHR10658">
    <property type="entry name" value="PHOSPHATIDYLINOSITOL TRANSFER PROTEIN"/>
    <property type="match status" value="1"/>
</dbReference>
<dbReference type="Proteomes" id="UP000053105">
    <property type="component" value="Unassembled WGS sequence"/>
</dbReference>
<protein>
    <recommendedName>
        <fullName evidence="5">Cytoplasmic phosphatidylinositol transfer protein 1</fullName>
    </recommendedName>
    <alternativeName>
        <fullName evidence="6">Retinal degeneration B homolog beta</fullName>
    </alternativeName>
</protein>
<dbReference type="GO" id="GO:0035091">
    <property type="term" value="F:phosphatidylinositol binding"/>
    <property type="evidence" value="ECO:0007669"/>
    <property type="project" value="TreeGrafter"/>
</dbReference>
<dbReference type="AlphaFoldDB" id="A0A0M8ZXX1"/>
<evidence type="ECO:0000256" key="1">
    <source>
        <dbReference type="ARBA" id="ARBA00022448"/>
    </source>
</evidence>
<evidence type="ECO:0000259" key="8">
    <source>
        <dbReference type="Pfam" id="PF02121"/>
    </source>
</evidence>
<organism evidence="9 10">
    <name type="scientific">Melipona quadrifasciata</name>
    <dbReference type="NCBI Taxonomy" id="166423"/>
    <lineage>
        <taxon>Eukaryota</taxon>
        <taxon>Metazoa</taxon>
        <taxon>Ecdysozoa</taxon>
        <taxon>Arthropoda</taxon>
        <taxon>Hexapoda</taxon>
        <taxon>Insecta</taxon>
        <taxon>Pterygota</taxon>
        <taxon>Neoptera</taxon>
        <taxon>Endopterygota</taxon>
        <taxon>Hymenoptera</taxon>
        <taxon>Apocrita</taxon>
        <taxon>Aculeata</taxon>
        <taxon>Apoidea</taxon>
        <taxon>Anthophila</taxon>
        <taxon>Apidae</taxon>
        <taxon>Melipona</taxon>
    </lineage>
</organism>
<keyword evidence="10" id="KW-1185">Reference proteome</keyword>
<feature type="domain" description="Phosphatidylinositol transfer protein N-terminal" evidence="8">
    <location>
        <begin position="3"/>
        <end position="243"/>
    </location>
</feature>
<evidence type="ECO:0000256" key="3">
    <source>
        <dbReference type="ARBA" id="ARBA00023121"/>
    </source>
</evidence>
<feature type="compositionally biased region" description="Polar residues" evidence="7">
    <location>
        <begin position="280"/>
        <end position="289"/>
    </location>
</feature>
<evidence type="ECO:0000313" key="9">
    <source>
        <dbReference type="EMBL" id="KOX73370.1"/>
    </source>
</evidence>
<dbReference type="InterPro" id="IPR023393">
    <property type="entry name" value="START-like_dom_sf"/>
</dbReference>
<dbReference type="Pfam" id="PF02121">
    <property type="entry name" value="IP_trans"/>
    <property type="match status" value="1"/>
</dbReference>
<dbReference type="FunFam" id="3.30.530.20:FF:000011">
    <property type="entry name" value="cytoplasmic phosphatidylinositol transfer protein 1 isoform X2"/>
    <property type="match status" value="1"/>
</dbReference>
<keyword evidence="3" id="KW-0446">Lipid-binding</keyword>
<dbReference type="Gene3D" id="3.30.530.20">
    <property type="match status" value="1"/>
</dbReference>
<evidence type="ECO:0000313" key="10">
    <source>
        <dbReference type="Proteomes" id="UP000053105"/>
    </source>
</evidence>
<comment type="similarity">
    <text evidence="4">Belongs to the PtdIns transfer protein family. PI transfer class IIB subfamily.</text>
</comment>
<evidence type="ECO:0000256" key="6">
    <source>
        <dbReference type="ARBA" id="ARBA00082927"/>
    </source>
</evidence>
<dbReference type="EMBL" id="KQ435798">
    <property type="protein sequence ID" value="KOX73370.1"/>
    <property type="molecule type" value="Genomic_DNA"/>
</dbReference>
<evidence type="ECO:0000256" key="7">
    <source>
        <dbReference type="SAM" id="MobiDB-lite"/>
    </source>
</evidence>
<sequence>MVLTKEYRICMPLTTEEYRIGQLYMIARHSHEQSDNDEGVEVVENVECEHQEHGKGQYTEKRIHLSSKLPYWIQSVIPRIFYVTEKAWNYYPFTITEYTCSFIPKFHISIRTRYEGNNGSTENVCLSPIELIHREVDFVDIAYDELSSKHYKEEEDPKFFQSQRTGRGPLVEGWKDTTQPIMCSYKLVQASFEVWGMQTRVEDFIHRCIRDILLLGHRQAFAWIDEWYDMTLEDVRQYEQKMQAETNEKVRLRNMNNEKPPTRTPTSSVPSSPLPKSPTQSTRSWFSWS</sequence>
<dbReference type="InterPro" id="IPR001666">
    <property type="entry name" value="PI_transfer"/>
</dbReference>
<evidence type="ECO:0000256" key="4">
    <source>
        <dbReference type="ARBA" id="ARBA00061154"/>
    </source>
</evidence>
<proteinExistence type="inferred from homology"/>
<feature type="region of interest" description="Disordered" evidence="7">
    <location>
        <begin position="245"/>
        <end position="289"/>
    </location>
</feature>
<dbReference type="PRINTS" id="PR00391">
    <property type="entry name" value="PITRANSFER"/>
</dbReference>
<evidence type="ECO:0000256" key="2">
    <source>
        <dbReference type="ARBA" id="ARBA00023055"/>
    </source>
</evidence>
<dbReference type="InterPro" id="IPR055261">
    <property type="entry name" value="PI_transfer_N"/>
</dbReference>